<dbReference type="AlphaFoldDB" id="A0A415TXP6"/>
<gene>
    <name evidence="2" type="ORF">DWZ29_13415</name>
</gene>
<proteinExistence type="predicted"/>
<sequence>MDYKDYTTEEPDNQEELDDQDEFNVDMYYPDWQVLANGKKDVYDAPQKEALKQKIYFAAKIVAVIAVLLLGKQLLFNSSNDEEAASSTEQLVNDESNGNKILVEDDSYKTVVTAKSINLDNIKIYKTAGGDKKAGKVQEGVPCALLKEKEVDGEKWALIDFCNQQGWCRMDMLRKVSGDIKYFYVEKDSTNMVFINENEIKLHTDAGKKTDISFTNVKYGTELNILEVKDGWGRTMYKNQECWVDMNVVGFYASKYWQIERCDGSTSGIKIRKNTDENSDVLGMVPLTTVLKSDGFKNGWSKFSYNGKVGWVKLHYATPCGGDKGLSFTEDKTEATTQTKKATEKKEEKYILRDSSSRYLTEGDIAGLTDKELGLAINEIYARHGRIFDDKYYREYFESCSWYKGSVKADDFDESVFNEYEKANIDLLAAYRNKDSKNDKEDKHVIADSSDCYLTEDDIEGLTDDELGLAINEIYARHGRIFDNEYYRKYFESCSWYEGSVKADDFDESVFNEYEKANIAFLSSYRK</sequence>
<evidence type="ECO:0000313" key="3">
    <source>
        <dbReference type="Proteomes" id="UP000283700"/>
    </source>
</evidence>
<name>A0A415TXP6_9FIRM</name>
<comment type="caution">
    <text evidence="2">The sequence shown here is derived from an EMBL/GenBank/DDBJ whole genome shotgun (WGS) entry which is preliminary data.</text>
</comment>
<accession>A0A415TXP6</accession>
<dbReference type="Gene3D" id="2.30.30.40">
    <property type="entry name" value="SH3 Domains"/>
    <property type="match status" value="1"/>
</dbReference>
<evidence type="ECO:0000259" key="1">
    <source>
        <dbReference type="SMART" id="SM01324"/>
    </source>
</evidence>
<dbReference type="Pfam" id="PF13308">
    <property type="entry name" value="YARHG"/>
    <property type="match status" value="2"/>
</dbReference>
<dbReference type="InterPro" id="IPR025582">
    <property type="entry name" value="YARHG_dom"/>
</dbReference>
<feature type="domain" description="YARHG" evidence="1">
    <location>
        <begin position="348"/>
        <end position="433"/>
    </location>
</feature>
<dbReference type="Gene3D" id="1.20.58.1690">
    <property type="match status" value="2"/>
</dbReference>
<protein>
    <submittedName>
        <fullName evidence="2">YARHG domain-containing protein</fullName>
    </submittedName>
</protein>
<dbReference type="Proteomes" id="UP000283700">
    <property type="component" value="Unassembled WGS sequence"/>
</dbReference>
<dbReference type="InterPro" id="IPR003646">
    <property type="entry name" value="SH3-like_bac-type"/>
</dbReference>
<dbReference type="Pfam" id="PF08239">
    <property type="entry name" value="SH3_3"/>
    <property type="match status" value="1"/>
</dbReference>
<dbReference type="InterPro" id="IPR038434">
    <property type="entry name" value="YARHG_sf"/>
</dbReference>
<evidence type="ECO:0000313" key="2">
    <source>
        <dbReference type="EMBL" id="RHN10184.1"/>
    </source>
</evidence>
<feature type="domain" description="YARHG" evidence="1">
    <location>
        <begin position="442"/>
        <end position="527"/>
    </location>
</feature>
<dbReference type="SMART" id="SM01324">
    <property type="entry name" value="YARHG"/>
    <property type="match status" value="2"/>
</dbReference>
<dbReference type="EMBL" id="QRQO01000049">
    <property type="protein sequence ID" value="RHN10184.1"/>
    <property type="molecule type" value="Genomic_DNA"/>
</dbReference>
<reference evidence="2 3" key="1">
    <citation type="submission" date="2018-08" db="EMBL/GenBank/DDBJ databases">
        <title>A genome reference for cultivated species of the human gut microbiota.</title>
        <authorList>
            <person name="Zou Y."/>
            <person name="Xue W."/>
            <person name="Luo G."/>
        </authorList>
    </citation>
    <scope>NUCLEOTIDE SEQUENCE [LARGE SCALE GENOMIC DNA]</scope>
    <source>
        <strain evidence="2 3">AF31-17AC</strain>
    </source>
</reference>
<organism evidence="2 3">
    <name type="scientific">Anaerobutyricum hallii</name>
    <dbReference type="NCBI Taxonomy" id="39488"/>
    <lineage>
        <taxon>Bacteria</taxon>
        <taxon>Bacillati</taxon>
        <taxon>Bacillota</taxon>
        <taxon>Clostridia</taxon>
        <taxon>Lachnospirales</taxon>
        <taxon>Lachnospiraceae</taxon>
        <taxon>Anaerobutyricum</taxon>
    </lineage>
</organism>